<reference evidence="1" key="1">
    <citation type="journal article" date="2020" name="Stud. Mycol.">
        <title>101 Dothideomycetes genomes: a test case for predicting lifestyles and emergence of pathogens.</title>
        <authorList>
            <person name="Haridas S."/>
            <person name="Albert R."/>
            <person name="Binder M."/>
            <person name="Bloem J."/>
            <person name="Labutti K."/>
            <person name="Salamov A."/>
            <person name="Andreopoulos B."/>
            <person name="Baker S."/>
            <person name="Barry K."/>
            <person name="Bills G."/>
            <person name="Bluhm B."/>
            <person name="Cannon C."/>
            <person name="Castanera R."/>
            <person name="Culley D."/>
            <person name="Daum C."/>
            <person name="Ezra D."/>
            <person name="Gonzalez J."/>
            <person name="Henrissat B."/>
            <person name="Kuo A."/>
            <person name="Liang C."/>
            <person name="Lipzen A."/>
            <person name="Lutzoni F."/>
            <person name="Magnuson J."/>
            <person name="Mondo S."/>
            <person name="Nolan M."/>
            <person name="Ohm R."/>
            <person name="Pangilinan J."/>
            <person name="Park H.-J."/>
            <person name="Ramirez L."/>
            <person name="Alfaro M."/>
            <person name="Sun H."/>
            <person name="Tritt A."/>
            <person name="Yoshinaga Y."/>
            <person name="Zwiers L.-H."/>
            <person name="Turgeon B."/>
            <person name="Goodwin S."/>
            <person name="Spatafora J."/>
            <person name="Crous P."/>
            <person name="Grigoriev I."/>
        </authorList>
    </citation>
    <scope>NUCLEOTIDE SEQUENCE</scope>
    <source>
        <strain evidence="1">CBS 121167</strain>
    </source>
</reference>
<dbReference type="RefSeq" id="XP_033394496.1">
    <property type="nucleotide sequence ID" value="XM_033541000.1"/>
</dbReference>
<dbReference type="Proteomes" id="UP000799438">
    <property type="component" value="Unassembled WGS sequence"/>
</dbReference>
<dbReference type="OrthoDB" id="5430620at2759"/>
<evidence type="ECO:0000313" key="1">
    <source>
        <dbReference type="EMBL" id="KAF2138783.1"/>
    </source>
</evidence>
<name>A0A6A6B5T2_9PEZI</name>
<gene>
    <name evidence="1" type="ORF">K452DRAFT_290431</name>
</gene>
<keyword evidence="2" id="KW-1185">Reference proteome</keyword>
<accession>A0A6A6B5T2</accession>
<organism evidence="1 2">
    <name type="scientific">Aplosporella prunicola CBS 121167</name>
    <dbReference type="NCBI Taxonomy" id="1176127"/>
    <lineage>
        <taxon>Eukaryota</taxon>
        <taxon>Fungi</taxon>
        <taxon>Dikarya</taxon>
        <taxon>Ascomycota</taxon>
        <taxon>Pezizomycotina</taxon>
        <taxon>Dothideomycetes</taxon>
        <taxon>Dothideomycetes incertae sedis</taxon>
        <taxon>Botryosphaeriales</taxon>
        <taxon>Aplosporellaceae</taxon>
        <taxon>Aplosporella</taxon>
    </lineage>
</organism>
<dbReference type="EMBL" id="ML995495">
    <property type="protein sequence ID" value="KAF2138783.1"/>
    <property type="molecule type" value="Genomic_DNA"/>
</dbReference>
<sequence>MVPGGQNLYVNTDGQILFTVQHSHSIPSTAYWNYMGWTWTAQPTDEQKAPLANCDTTDERFNCAAPTGYWTFAAPDAAPGVGGAVACPNVADPAKWNAYAITPQFAHTDCINLTGLGTHQYTGENPPVWGYYN</sequence>
<dbReference type="GeneID" id="54298496"/>
<evidence type="ECO:0000313" key="2">
    <source>
        <dbReference type="Proteomes" id="UP000799438"/>
    </source>
</evidence>
<protein>
    <submittedName>
        <fullName evidence="1">Uncharacterized protein</fullName>
    </submittedName>
</protein>
<proteinExistence type="predicted"/>
<dbReference type="AlphaFoldDB" id="A0A6A6B5T2"/>